<dbReference type="EMBL" id="CAJVAS010000006">
    <property type="protein sequence ID" value="CAG7617603.1"/>
    <property type="molecule type" value="Genomic_DNA"/>
</dbReference>
<sequence length="254" mass="28091">MTAIKRYEKIMELLMAHREVSVADLAERLGVTGKTIRQDLVKLEGKGVLVRTHGGAVLANENYSGLLQEHAPSSKRKDEKQQAAACALGFIEPGDIIALDSGSTTLEIAKGLENIPLTVITNDLYIIGELIKKEEIRLVVPGGFRSRNLLVNEDAGRFLRKLNVQKAFLSTTGIHADYGFTIFTQMHVEQKRAMIETARQVFCVADHAKFDKTALITFAGLSEVAMIVTDPSVSDETVRKYERLGVRIERASHD</sequence>
<dbReference type="PANTHER" id="PTHR30363">
    <property type="entry name" value="HTH-TYPE TRANSCRIPTIONAL REGULATOR SRLR-RELATED"/>
    <property type="match status" value="1"/>
</dbReference>
<organism evidence="5 6">
    <name type="scientific">Paenibacillus solanacearum</name>
    <dbReference type="NCBI Taxonomy" id="2048548"/>
    <lineage>
        <taxon>Bacteria</taxon>
        <taxon>Bacillati</taxon>
        <taxon>Bacillota</taxon>
        <taxon>Bacilli</taxon>
        <taxon>Bacillales</taxon>
        <taxon>Paenibacillaceae</taxon>
        <taxon>Paenibacillus</taxon>
    </lineage>
</organism>
<keyword evidence="3" id="KW-0804">Transcription</keyword>
<proteinExistence type="predicted"/>
<dbReference type="RefSeq" id="WP_218091821.1">
    <property type="nucleotide sequence ID" value="NZ_CAJVAS010000006.1"/>
</dbReference>
<dbReference type="InterPro" id="IPR018356">
    <property type="entry name" value="Tscrpt_reg_HTH_DeoR_CS"/>
</dbReference>
<dbReference type="InterPro" id="IPR014036">
    <property type="entry name" value="DeoR-like_C"/>
</dbReference>
<dbReference type="AlphaFoldDB" id="A0A916NIL9"/>
<dbReference type="SMART" id="SM01134">
    <property type="entry name" value="DeoRC"/>
    <property type="match status" value="1"/>
</dbReference>
<name>A0A916NIL9_9BACL</name>
<dbReference type="GO" id="GO:0003677">
    <property type="term" value="F:DNA binding"/>
    <property type="evidence" value="ECO:0007669"/>
    <property type="project" value="UniProtKB-KW"/>
</dbReference>
<dbReference type="Pfam" id="PF00455">
    <property type="entry name" value="DeoRC"/>
    <property type="match status" value="1"/>
</dbReference>
<reference evidence="5" key="1">
    <citation type="submission" date="2021-06" db="EMBL/GenBank/DDBJ databases">
        <authorList>
            <person name="Criscuolo A."/>
        </authorList>
    </citation>
    <scope>NUCLEOTIDE SEQUENCE</scope>
    <source>
        <strain evidence="5">CIP111600</strain>
    </source>
</reference>
<evidence type="ECO:0000313" key="5">
    <source>
        <dbReference type="EMBL" id="CAG7617603.1"/>
    </source>
</evidence>
<dbReference type="InterPro" id="IPR050313">
    <property type="entry name" value="Carb_Metab_HTH_regulators"/>
</dbReference>
<dbReference type="PROSITE" id="PS00894">
    <property type="entry name" value="HTH_DEOR_1"/>
    <property type="match status" value="1"/>
</dbReference>
<evidence type="ECO:0000259" key="4">
    <source>
        <dbReference type="PROSITE" id="PS51000"/>
    </source>
</evidence>
<evidence type="ECO:0000256" key="1">
    <source>
        <dbReference type="ARBA" id="ARBA00023015"/>
    </source>
</evidence>
<dbReference type="Proteomes" id="UP000693672">
    <property type="component" value="Unassembled WGS sequence"/>
</dbReference>
<gene>
    <name evidence="5" type="primary">ydjF_5</name>
    <name evidence="5" type="ORF">PAESOLCIP111_02044</name>
</gene>
<dbReference type="SMART" id="SM00420">
    <property type="entry name" value="HTH_DEOR"/>
    <property type="match status" value="1"/>
</dbReference>
<dbReference type="PANTHER" id="PTHR30363:SF44">
    <property type="entry name" value="AGA OPERON TRANSCRIPTIONAL REPRESSOR-RELATED"/>
    <property type="match status" value="1"/>
</dbReference>
<evidence type="ECO:0000313" key="6">
    <source>
        <dbReference type="Proteomes" id="UP000693672"/>
    </source>
</evidence>
<evidence type="ECO:0000256" key="2">
    <source>
        <dbReference type="ARBA" id="ARBA00023125"/>
    </source>
</evidence>
<dbReference type="Pfam" id="PF08220">
    <property type="entry name" value="HTH_DeoR"/>
    <property type="match status" value="1"/>
</dbReference>
<feature type="domain" description="HTH deoR-type" evidence="4">
    <location>
        <begin position="3"/>
        <end position="58"/>
    </location>
</feature>
<dbReference type="PROSITE" id="PS51000">
    <property type="entry name" value="HTH_DEOR_2"/>
    <property type="match status" value="1"/>
</dbReference>
<keyword evidence="1" id="KW-0805">Transcription regulation</keyword>
<keyword evidence="2" id="KW-0238">DNA-binding</keyword>
<dbReference type="GO" id="GO:0003700">
    <property type="term" value="F:DNA-binding transcription factor activity"/>
    <property type="evidence" value="ECO:0007669"/>
    <property type="project" value="InterPro"/>
</dbReference>
<keyword evidence="6" id="KW-1185">Reference proteome</keyword>
<evidence type="ECO:0000256" key="3">
    <source>
        <dbReference type="ARBA" id="ARBA00023163"/>
    </source>
</evidence>
<dbReference type="InterPro" id="IPR001034">
    <property type="entry name" value="DeoR_HTH"/>
</dbReference>
<protein>
    <submittedName>
        <fullName evidence="5">HTH-type transcriptional regulator YdjF</fullName>
    </submittedName>
</protein>
<accession>A0A916NIL9</accession>
<comment type="caution">
    <text evidence="5">The sequence shown here is derived from an EMBL/GenBank/DDBJ whole genome shotgun (WGS) entry which is preliminary data.</text>
</comment>